<dbReference type="Proteomes" id="UP000230971">
    <property type="component" value="Unassembled WGS sequence"/>
</dbReference>
<keyword evidence="1" id="KW-1133">Transmembrane helix</keyword>
<proteinExistence type="predicted"/>
<keyword evidence="1" id="KW-0472">Membrane</keyword>
<dbReference type="STRING" id="28045.AWB95_17825"/>
<keyword evidence="1" id="KW-0812">Transmembrane</keyword>
<sequence>MITTYLTIIAMLMFVLFPVLIPAAVTLAPKTSAGARRIVSGVAGWQQALGRTIGWQRPARRFAV</sequence>
<gene>
    <name evidence="2" type="ORF">AWB95_17825</name>
    <name evidence="3" type="ORF">CQY23_22755</name>
</gene>
<feature type="transmembrane region" description="Helical" evidence="1">
    <location>
        <begin position="6"/>
        <end position="28"/>
    </location>
</feature>
<dbReference type="EMBL" id="LQOM01000039">
    <property type="protein sequence ID" value="ORV09366.1"/>
    <property type="molecule type" value="Genomic_DNA"/>
</dbReference>
<evidence type="ECO:0000313" key="2">
    <source>
        <dbReference type="EMBL" id="ORV09366.1"/>
    </source>
</evidence>
<evidence type="ECO:0000313" key="4">
    <source>
        <dbReference type="Proteomes" id="UP000193907"/>
    </source>
</evidence>
<evidence type="ECO:0000313" key="5">
    <source>
        <dbReference type="Proteomes" id="UP000230971"/>
    </source>
</evidence>
<organism evidence="2 4">
    <name type="scientific">Mycobacterium celatum</name>
    <dbReference type="NCBI Taxonomy" id="28045"/>
    <lineage>
        <taxon>Bacteria</taxon>
        <taxon>Bacillati</taxon>
        <taxon>Actinomycetota</taxon>
        <taxon>Actinomycetes</taxon>
        <taxon>Mycobacteriales</taxon>
        <taxon>Mycobacteriaceae</taxon>
        <taxon>Mycobacterium</taxon>
    </lineage>
</organism>
<evidence type="ECO:0000256" key="1">
    <source>
        <dbReference type="SAM" id="Phobius"/>
    </source>
</evidence>
<reference evidence="3 5" key="2">
    <citation type="journal article" date="2017" name="Infect. Genet. Evol.">
        <title>The new phylogeny of the genus Mycobacterium: The old and the news.</title>
        <authorList>
            <person name="Tortoli E."/>
            <person name="Fedrizzi T."/>
            <person name="Meehan C.J."/>
            <person name="Trovato A."/>
            <person name="Grottola A."/>
            <person name="Giacobazzi E."/>
            <person name="Serpini G.F."/>
            <person name="Tagliazucchi S."/>
            <person name="Fabio A."/>
            <person name="Bettua C."/>
            <person name="Bertorelli R."/>
            <person name="Frascaro F."/>
            <person name="De Sanctis V."/>
            <person name="Pecorari M."/>
            <person name="Jousson O."/>
            <person name="Segata N."/>
            <person name="Cirillo D.M."/>
        </authorList>
    </citation>
    <scope>NUCLEOTIDE SEQUENCE [LARGE SCALE GENOMIC DNA]</scope>
    <source>
        <strain evidence="3 5">NCTC 12882</strain>
    </source>
</reference>
<dbReference type="RefSeq" id="WP_062539010.1">
    <property type="nucleotide sequence ID" value="NZ_BBUN01000076.1"/>
</dbReference>
<accession>A0A1X1RMH6</accession>
<dbReference type="Proteomes" id="UP000193907">
    <property type="component" value="Unassembled WGS sequence"/>
</dbReference>
<comment type="caution">
    <text evidence="2">The sequence shown here is derived from an EMBL/GenBank/DDBJ whole genome shotgun (WGS) entry which is preliminary data.</text>
</comment>
<reference evidence="2 4" key="1">
    <citation type="submission" date="2016-01" db="EMBL/GenBank/DDBJ databases">
        <title>The new phylogeny of the genus Mycobacterium.</title>
        <authorList>
            <person name="Tarcisio F."/>
            <person name="Conor M."/>
            <person name="Antonella G."/>
            <person name="Elisabetta G."/>
            <person name="Giulia F.S."/>
            <person name="Sara T."/>
            <person name="Anna F."/>
            <person name="Clotilde B."/>
            <person name="Roberto B."/>
            <person name="Veronica D.S."/>
            <person name="Fabio R."/>
            <person name="Monica P."/>
            <person name="Olivier J."/>
            <person name="Enrico T."/>
            <person name="Nicola S."/>
        </authorList>
    </citation>
    <scope>NUCLEOTIDE SEQUENCE [LARGE SCALE GENOMIC DNA]</scope>
    <source>
        <strain evidence="2 4">DSM 44243</strain>
    </source>
</reference>
<keyword evidence="4" id="KW-1185">Reference proteome</keyword>
<dbReference type="EMBL" id="PDKV01000048">
    <property type="protein sequence ID" value="PIB73674.1"/>
    <property type="molecule type" value="Genomic_DNA"/>
</dbReference>
<evidence type="ECO:0000313" key="3">
    <source>
        <dbReference type="EMBL" id="PIB73674.1"/>
    </source>
</evidence>
<name>A0A1X1RMH6_MYCCE</name>
<dbReference type="AlphaFoldDB" id="A0A1X1RMH6"/>
<protein>
    <submittedName>
        <fullName evidence="2">Uncharacterized protein</fullName>
    </submittedName>
</protein>